<gene>
    <name evidence="16" type="ORF">J437_LFUL001947</name>
</gene>
<feature type="compositionally biased region" description="Basic and acidic residues" evidence="13">
    <location>
        <begin position="4652"/>
        <end position="4669"/>
    </location>
</feature>
<feature type="compositionally biased region" description="Polar residues" evidence="13">
    <location>
        <begin position="3634"/>
        <end position="3647"/>
    </location>
</feature>
<feature type="region of interest" description="Disordered" evidence="13">
    <location>
        <begin position="4397"/>
        <end position="4424"/>
    </location>
</feature>
<feature type="region of interest" description="Disordered" evidence="13">
    <location>
        <begin position="5558"/>
        <end position="5584"/>
    </location>
</feature>
<dbReference type="InterPro" id="IPR052385">
    <property type="entry name" value="Obscurin/Obscurin-like_Reg"/>
</dbReference>
<keyword evidence="8" id="KW-1015">Disulfide bond</keyword>
<evidence type="ECO:0000256" key="8">
    <source>
        <dbReference type="ARBA" id="ARBA00023157"/>
    </source>
</evidence>
<feature type="domain" description="Ig-like" evidence="14">
    <location>
        <begin position="6555"/>
        <end position="6638"/>
    </location>
</feature>
<keyword evidence="9" id="KW-0539">Nucleus</keyword>
<dbReference type="FunFam" id="2.60.40.10:FF:000031">
    <property type="entry name" value="Myosin-binding protein C, slow type"/>
    <property type="match status" value="2"/>
</dbReference>
<feature type="compositionally biased region" description="Basic and acidic residues" evidence="13">
    <location>
        <begin position="5092"/>
        <end position="5147"/>
    </location>
</feature>
<feature type="domain" description="Ig-like" evidence="14">
    <location>
        <begin position="6142"/>
        <end position="6235"/>
    </location>
</feature>
<dbReference type="InterPro" id="IPR007110">
    <property type="entry name" value="Ig-like_dom"/>
</dbReference>
<feature type="region of interest" description="Disordered" evidence="13">
    <location>
        <begin position="1"/>
        <end position="22"/>
    </location>
</feature>
<evidence type="ECO:0000259" key="14">
    <source>
        <dbReference type="PROSITE" id="PS50835"/>
    </source>
</evidence>
<feature type="compositionally biased region" description="Acidic residues" evidence="13">
    <location>
        <begin position="4670"/>
        <end position="4680"/>
    </location>
</feature>
<sequence length="7425" mass="833338">MHKIEKKKSVDEEEEEVISERKQVGKGLKVYKAKKIDQKQLKEEEEEEVEVEVQISGEKRKRVIKKILKAQLPSEDVEVIEEEQIGELKSVQEIPENRLPYRTPIQLAESIPESFTAEILTGSLVKEQATMSLLTCQAFTEQHVDIGEKEGETLLGLIPEAVRASPSMDVIEPFSVDQPDVNTLPGSFEKTFKPITFEASKSVVLSESLQISETMVGDNVVETSITLEKRDQHAEAKITPREGLEITEITEADFEGRLSENKPILAFPGVRIPSAEPVEISEVFVETKPGKYYPELFVATEAATESISAQRRLPVQQETYVPEKEGDYIPGRLPPSQKAGLTVTTSGDSSIVVCEVSPGEREEELAPKEKPETLQATSEMALTEGVTITVTSSHDKEVELKALEHEEKRVEIEFLEQESRVTSVTTFTEKEGILSIGSTPEGKKAITSMICLETSDVSEAIVQDSEGEFIPQQIPAKVSAGSSIRPEESIAVCQVETGDVPGEFSDILRYRTDEAVSTLEMYEAKEISVVQMQEKEAEMVSLEKPASFVVEEGYSPLTGISVVQPELGEKEGEFPVYDMPETHTVKVAPGHTLHAAQVEETLPTGVVGLLQKDTSAATRASSSHEAFCETVIEEAILGESLSDHKPKKTPEGKVAGLTILPEESISVTEIITEDKEGKYTEMQKPGECYAMPDITLKRVAVKSEVSADTATIPMPDETPTKGIAKMEHTLIEGVVVTQSLLGEKEGHLEAHIRPETKKAMVELGEGLEGVSVMQILTHDTEAEYTGFQHPKEESASHVVPGHEVVVQSETISETGIGLLQHVEPIRGQAIPSSVPLMEILVTEMAPGEGEKMLEGQVLPEKKKAEIVLDTEKVLNITEVIAEDRITDFQAKEIPAVKNVTLTNIEGHEVAMKEEVITEHSVAKFDRTSPIKEKAHPEQVGLECAVLSQHSLAEKEGEFLSDIKPEGKVALIGLEEGAHTLMQVTEIVIEDKEGMYIPEDSPAERTARSDLTDQHPVALISEVEADLGIGDIISDKPQKIEAKLDHIPFESLILSETMIREREGEYRPEFRPDGFIADETFDHIDEGISITEILPDDREGFMSSPEVPEEKTAQSGVTGQQVAEKTEVMVQSSVSELPGLKPTLASAIPAQLPFQSIVMAETKAVEKEGVFPEIIKPESKSAEMVFEEGSVISVSEVIADDKESDYIVTEKPEGRYAMPRFLPQEVAQKLEIITASHTKDVKIEDIIKEIANTEQIPFESIMQIQAIVQEREGEYDGRLKLENKIAQLGFEMEKSLNVMEVTIQDKESSYPSPVMPEKGYAQPDVISQEVAQKLEVAPNIGLGDWKKVTPSTAKAELQQLPFEGLVQTETGYAEKERFFEGTFRPLTSTAILEVETTKGITVTEITTEDKEGKYIASEKPQTSVAVTEFLASHELPQKTEIIAEYAVGNVDVSIKEEATAKQEQIPFRSIETSVTTAGEVEGSMKDLIHPESKRVDISLEEGLGGVGIVSEIYLGDREETLPVPDKPSTKVAQPNISGKEVAEKTEVMTETIAQEFTEKPNFEKFHATPQTTTLRALIQSEVGVRESEGIFLDSFTPLSKSAEVVFEERKVISVTEVTAEDREKVYDVSEKPEGRFAVPEVVTHEVAMKTEVIMGETSSSGTQPERVTGAQAIADQLPFESIIQSVTSFAEKEVEFTEKMPEGKKAEFGFEEGKTVSVSEVITQDKEGEHESLVAPEGKYAKTNIYGHLVAEMTEVISNVEVGQFQEKSTDSVQAKLGQLPFESILTTEASVREKEEEFTGKFVPAQKTAEVAVEEGHGIVSASTVTVEDKEGELPQPMKPEKHVALPEIPSREAAEMTEIVIGMGFKELEVETPQKSLAKSDQLPFEGLILTEAIVSEKESEGIQDLKIESKKAGMEFEIGRSITVLQVVTQDKEEAYPELTRPIEGQALPEIVGHRVAEQSLVLSHIAEKEMDEIIPAAKQSAIEARETSSSILVTEETGHEKEMEFTGKFVAATRSAEVSFEEGKKTLLVTEISLDDKEGHLPSLDLPEAKKALSGLVFDGQEVAQTTEVTAEFRASEGITKLAPKTAQAIPEQLTFEGILSTEAVIQEKEGSFTPGLGFDTKMAGLTFEEGRSIVVTEVKAEDKEEQYTVPEVPKGRTALPEVSSREVALMEEIIVAQGLDVLPDKGDLPTATAQQEQTTFESILRTEAIIREKEKEFSGIFKPETRSADVGIEETGRSITITEVVTEDKETDYTVAEGPQSTVAIPKISGREVAIKSEILSEFLLEESTVTKQPEGLYAKPERIPYEGLLQSIITSTEKEQEFREKPTFVKSSAEMTFEEGRSVSVTQITVQDKEESMKNIEVPASHVAHKEIISQEGLQQTEVLTETHIEEVKRESPVKETALSLQTLVEGVIVSEGLANELEGTFAERFVPTGKSAEINFEEQRIVSILQVATQDKEGEYILPQKPTEGVAVPEVSGREIAETTEVDLRVGVEEIVYESPEAVKAKREQIPLVGLVQSEATTGEREGEFETVFHPETKVADFSIEEIKGVTVMQVVPEDREGIYALKDKPEQQLAHPNVVLGGQDIVMHSEVFAGQVTGVLKEDVIPDKSKAELTILEDRSLEVTEVIGEEKETSEITTVMGTEVIASKDVVHREVALKTEVITDQGLAPFDAVTPLTDTAKQAAPIQRHGLQVTEASPGELESILPGLARPDTKKVGVSVEEEKTLLLVTEVHPEDREDEIGPETAPELQVAEYHHATRKTHATSTTTVTHEAQQMVITGPKMGPHMVMSQEEKEDMTGESWVTFEKLQQPEMTQEKVVVTSQRTVDGVAEEIKETTEIIEGGIKKKTVVVRRRRVAKGTGAGKVSDITEGPDEQGGVIIEEVPEEFAEEGMPTSEECFVVEEIPEEILGEKHDEVTDVVETIIPLHVEETPKPLEQVEKVVKKKKKGMKKDEEVVLEVELGKVSTTETEVIEKNKQDEKPEELTEVTDTPVVHKSEDIPKGTEKDIEEKPSVKEIQPESKKSKKVKKKISVVIEEDSVIEKEKLKTLHSTVKEGMDEVIESVEEIICKPQETETGKFSMTPFEEVQVEDISPLEETKGLKSDRPKEERVQRRIEEFEAVEVMESSLEYGVHEKEIDKPFSDIAKRVQTTATREGVVIMEITPSEDLDSKQYTTVKPERQTAEPVQDEQKSIIVEEVILESREQNLVEDRPTQVKGTKGVKELRALQISEVVPTSTVEDKQKEAREKDHADIVESKDLLDQEVAMLKPTILGAAKEISEILKSELSEELEVPEKADARAQPKISIQESITVEETIIEVKEGQLIEKKPEKIKALRSVDEQKAVEISQIFPEELTEENVTLQEPQKEKALLGEEEQLKFKLEEVKKEILQLGRQETETTSVEQIKELPFEEKEVQKTVGVLEELIPLQIEEIMPEDKIDSVPELEKPEKTSTKTEVKKREAIEVSELIIDDNTLATLEQKEEPQNLIVTTEEPQTERAKLDKPRVLQLAQQKKDDIPSEATLDITDDYSKTVEAIEIVEEPGAQLEVKEQPIEEKPVGRKVRKSLVKKTAEEVLTIVDSDTAEERPEDLKPKEDTAVMTDEQVELNKYESLKPTVMSLEKHQEESFPNEVSGQFPTPSSNLQKADEKLISLTPLIVEETVVEETKTEISEHDKPEKMKVKRKVEEIEAVEISEITMDDTYTESPKEYLPLSDKANVIIRQPEVSEARKSQIDVFKLGEERIGEPIKEETQELKSMKKTEEVADTKLEVAEAVTVKEITPIETKEKPMEIKKPDKKKATKKMKEKTAVQISETIPGDKEDNLLLKEILDEKATEQNLTVKQKAAQVIETLSFEATQDILQKEGESDKAQPSLVPQDSVIVEERLAEIRDEPLKYNEIPPKERAKKTKDTQEAVSILEIVPGSTEVEEKISDLPKPELVNLTKHEEETVIAEKIKPTTFGSGKPELVENELLEIRPMILEKAVEEVVVQIEEVISPNILDVVEKEITLITDEKVKEEKPLEVELLKEDDGLLIVKDENEKKEDESKKKKLSVKRKGKKPKLEEEKLEKDTPIQETGEGKIEEIFQETPHDTGFITSTTPDTALATSTSKTPEDASRAEIPTETITDVITDMHETPAMPKEMDKKVDEGKSPDTTIVTTQLPTSITTTTTTIPSEITVMKTKPTPQEKLKEGGEPISITKPVTDLFTGEISEAEEERDMSGLVSKEGEEEVRDEPQPARPDEEEPKKRKPVIKKSVLTEEMVTEGIIEEISKAKPELGKANEEEIPLEKVEITETVVKKAPKKKRPLKEAIDIEEMIPEETTEVLSEETTLPEEGREVEIPEEKVTSVTAEIKEAPKKKKVKKPKEEIKDFEEVKQENVEEIKEEKPTVALVEEKETPVEEVTTTVVEVKEEPKKKKTKVPKIPEVKEEKMPEEKIDEIQEKIPEMEKAIEEEIVEDKVVSTKPEVKEAPKKKKVKKIKKETEEFEEVEEGKVEEAEEVKPVLALAEEKAVPIEEITTSEIKVEKVPAKKMKPKKEAEVEEKVSVEEAVKIEEEKPIPEKADIVEVPGEMVKVSEVKVKEEPKKKKRPKVPKTPEVKEETVTEDKVEEIPEEIPKAEKATEEDIVEQKVISTTPEVKEAPKKKKKVPKKIQEKEEKPKEEVTQIEEKPEEEEVEEGVTTEPEKKKVIRKKKVIKKEEVKVLVPETPEIQEEKKPEETPKKVEKPKPVLQKMVIERKKIDTKKLKVTQVEPEVPLFCQVKLRKSSIQKREIEKVKVQKIRLKGVSRVVEFSAEPTPLNITELNAYPQQGHLNRNAQEALEYEKKHPEKFRPKRKPKPKVEEFDFEIEDYERPKLEKYEKIEWGERQKKTPKEEEKPEEKKIILGKGKIPEEEVPQETVTLRKVPEKPVPEETMEEKIIKKPKPEERKLKDEPDYKEIEAPKLGKYKGHVEGPEDEMPSEEKPEKTDETPSVEEKPKKKRPAKVKPEEIIEEKTIPMGKGKLPVPPEEEDIGIRKPIPGKPSSPEPEQITLKPWKKEATKDEEEKPREAELKFKPSDTEHIPEEIEPKKFTIDDEEKEKKKKKVIKKKRKDMPEEVPKVLEEKAPEELKQEEPKSEEPKPEEPKMLLEKAPVEEKPEEVAVKKPKEKKPKVEEVVEEVTLKKDEPEKPKEEEAPEVITLKKKIKKPLKVDELEELVTVKAEKKVEEEVSEEIVIKKVPEKVPEEEADVITIKRIKPIKPAEEEVEESITLLPKKPDNDVSEEVTFKKKKPVPVTVEEVAAEVTIKKVKEVHFKEEAEIIEEVSIRKEEPKSEEEVPEKVTIKKKKPKKQEEPVVAEEVIVKAKKPEAIPTEEVTLKLDKPKEPAKEEEADEVTIKKIIKMEPKEEVTEEVTLKKKKPKPVEEVSEEVTVKKKKPKKPKEEESSMEITIKKPKKITEKVTEDVAEEVTLKKKKAPKKKPVEEAAEVTIKKVVVEEKPEEVTEEISITRNLPDKPKEEEVIEEVVVKQQPKAPEDISEEIIIKKKKPVKPKVEEVEEEVTVKKLVLEKKPEQEVEEVTLKKAKKPKKPQETEDVSEEITLKRKEPKEKKVEDVAEEITIRKVKKVPKKPVVEEITEEFTLKKEAPKKKEEDVVEEIQTVTFKPKIPKPKQEIEQEFNIKSNTWEEEEVNLSKTLRLKKKKPLTFEEEAGEETIRIMEEYEEEPEPEIIEEEVVEVEFRKKPKKLKKPEYIVQEEEETEAVVKRRDSREIEDVDAEGYFTRRVSHTEGLDSIEETFQIRRPKKPDEETRQYEVEDIEEEFSIDLGRRMSREIPDGSDYGEDSLQLKLKSKRKPVMTSFEEDATLHITQETVVFEDECHNSDWWFVKKHLTEEKGWVPAQFLKDEASYTLYVQKKLNEKIDKLPVLEKPATEEPVFAPRFVEKVQPKHVPDGSTVQFECKVEGNPRPLITWFRQTAIIKPSPDFQMFYDEDNVATLVVREVFPEDAGMFTCVAKNAAGFASSTAELIVEAPLSDHGSDIAGPPSRKSLSRESSLADILEGIPPTFSQKPKAHVVDEKSDVTLECRLVAVPEPTVKWLFEGKEIVEKESKISVSTVSDMHMYTSTLKIHKVKKSQEGTYEIIANNREGEATVSIVLKVRTGAKEPPNILEPLHGTIVEEGGSVVLSTTIVGNPYPRITWLKDGKKITPKEGDTNLKICKDEKSGINTLTIHNAQKTDAGEYSVKAENAAGKATTLASLAVEVRGVGMETLTPGIERELIAVEPRDIAPPTADFVADDTPHPKPEPPLFIERFQEQTVPEKSTVRLEAKVTGYPQPEITWYKNNKRLKPAPNIKDTFDGENICLEITDADAETDTADYKCVASNPVGKASHGARLTVDVTSVAFTKTLKNVEVEEKSTMILECETSRTVFTTWYQNNVEITRVDRKETVDEGRKHRLIVRNVTHGDAGRYSCKVKNKKTECSVTVTDAGPDFVRRLHDFEIKEREMAVLEVVLSAPDAEVTWHKDGEELVEDESRVIFEKEGPVRKLLIRSTSVHDEGEYTCVLGEQECTAEVTVVELPPEIITKMQDVTIAKGERATFEIELTKGDALVRWFKDGKELHFSEHVQLAIDGKRQRLMIYDSVLEDGGLYSCQVGDQESSATLKVEEPMIDFITRLPDVTLVPQNTEAVFTVELSKEDVEVKWLRNGKTIKKSEKYKMISEGSVRKLLIKKCTLEDQAEYTCVAVNVRSSSRLKVEILETDPRIHLDSLQKEYKIKKGEDVTFIVNYSAIPQPRDEWFVNGKIVKKTKRITQSLSETSASLTITKVEDSDSGSYTVKLANNCGEASAELTLKDGQKLKTKTMTYENRVAKYIITKTSESSTATYTCQARNTAGFAETSCQLVVQEPPKVEVEESLMSQKLRVKEQWKVEVKFTGYPKPEVSWTRDGQSIVSTKHCTIYTDETSTTIAIYSLERNDTGVYTIKAINSAGSASIDLSLRVIDDTVRRSKSPSTTDVIATKSHKFLYRWRKVNEEFSIVDTAHRVTGLDARKEYMFRVTAVNEVGPSLPSHNTKYIPLGTPVPIEPPSIQEPLKGIVIGLNQSVTLSCVIGGVPTPEIKCRNEGNEYLLRIFARNEVGLSDPLESDEPHKVLCPAAAPSAPTSLSVTDITSRSATIQWGPPLSTGGAELTGYVIEKRISTSKKWEKVVTLEPSVTSHCVQNLKEKSEYFFRVYAENSIGLSEPAESDPPPSPPTAPLEIRSIGPHTIIIEWGRPESDGGAPLEGYTIAIRDIKKTMWMEVGRKWMPQSWPRRNYAGRERRTHHHLASVLKPQLLGCEKQAWMLISVHMPVPPCYDEMNISSASGIMLGSFSNRGLNASPYLFLVCFNGKSILSTCFFARDCSIKFIHKTYPHQNNLECICGLFKIQFSRICEKMRLRTAICTSYFSYYLLNEYI</sequence>
<comment type="caution">
    <text evidence="16">The sequence shown here is derived from an EMBL/GenBank/DDBJ whole genome shotgun (WGS) entry which is preliminary data.</text>
</comment>
<dbReference type="Pfam" id="PF00041">
    <property type="entry name" value="fn3"/>
    <property type="match status" value="1"/>
</dbReference>
<dbReference type="PANTHER" id="PTHR35971">
    <property type="entry name" value="SI:DKEY-31G6.6"/>
    <property type="match status" value="1"/>
</dbReference>
<feature type="region of interest" description="Disordered" evidence="13">
    <location>
        <begin position="3790"/>
        <end position="3818"/>
    </location>
</feature>
<organism evidence="16 17">
    <name type="scientific">Ladona fulva</name>
    <name type="common">Scarce chaser dragonfly</name>
    <name type="synonym">Libellula fulva</name>
    <dbReference type="NCBI Taxonomy" id="123851"/>
    <lineage>
        <taxon>Eukaryota</taxon>
        <taxon>Metazoa</taxon>
        <taxon>Ecdysozoa</taxon>
        <taxon>Arthropoda</taxon>
        <taxon>Hexapoda</taxon>
        <taxon>Insecta</taxon>
        <taxon>Pterygota</taxon>
        <taxon>Palaeoptera</taxon>
        <taxon>Odonata</taxon>
        <taxon>Epiprocta</taxon>
        <taxon>Anisoptera</taxon>
        <taxon>Libelluloidea</taxon>
        <taxon>Libellulidae</taxon>
        <taxon>Ladona</taxon>
    </lineage>
</organism>
<feature type="domain" description="Ig-like" evidence="14">
    <location>
        <begin position="5915"/>
        <end position="6004"/>
    </location>
</feature>
<keyword evidence="6" id="KW-0597">Phosphoprotein</keyword>
<dbReference type="FunFam" id="2.60.40.10:FF:000032">
    <property type="entry name" value="palladin isoform X1"/>
    <property type="match status" value="2"/>
</dbReference>
<dbReference type="SUPFAM" id="SSF48726">
    <property type="entry name" value="Immunoglobulin"/>
    <property type="match status" value="11"/>
</dbReference>
<feature type="compositionally biased region" description="Basic and acidic residues" evidence="13">
    <location>
        <begin position="2978"/>
        <end position="2990"/>
    </location>
</feature>
<reference evidence="16" key="1">
    <citation type="submission" date="2013-04" db="EMBL/GenBank/DDBJ databases">
        <authorList>
            <person name="Qu J."/>
            <person name="Murali S.C."/>
            <person name="Bandaranaike D."/>
            <person name="Bellair M."/>
            <person name="Blankenburg K."/>
            <person name="Chao H."/>
            <person name="Dinh H."/>
            <person name="Doddapaneni H."/>
            <person name="Downs B."/>
            <person name="Dugan-Rocha S."/>
            <person name="Elkadiri S."/>
            <person name="Gnanaolivu R.D."/>
            <person name="Hernandez B."/>
            <person name="Javaid M."/>
            <person name="Jayaseelan J.C."/>
            <person name="Lee S."/>
            <person name="Li M."/>
            <person name="Ming W."/>
            <person name="Munidasa M."/>
            <person name="Muniz J."/>
            <person name="Nguyen L."/>
            <person name="Ongeri F."/>
            <person name="Osuji N."/>
            <person name="Pu L.-L."/>
            <person name="Puazo M."/>
            <person name="Qu C."/>
            <person name="Quiroz J."/>
            <person name="Raj R."/>
            <person name="Weissenberger G."/>
            <person name="Xin Y."/>
            <person name="Zou X."/>
            <person name="Han Y."/>
            <person name="Richards S."/>
            <person name="Worley K."/>
            <person name="Muzny D."/>
            <person name="Gibbs R."/>
        </authorList>
    </citation>
    <scope>NUCLEOTIDE SEQUENCE</scope>
    <source>
        <strain evidence="16">Sampled in the wild</strain>
    </source>
</reference>
<dbReference type="PROSITE" id="PS50853">
    <property type="entry name" value="FN3"/>
    <property type="match status" value="2"/>
</dbReference>
<evidence type="ECO:0000256" key="13">
    <source>
        <dbReference type="SAM" id="MobiDB-lite"/>
    </source>
</evidence>
<dbReference type="InterPro" id="IPR013783">
    <property type="entry name" value="Ig-like_fold"/>
</dbReference>
<feature type="compositionally biased region" description="Basic and acidic residues" evidence="13">
    <location>
        <begin position="4063"/>
        <end position="4086"/>
    </location>
</feature>
<evidence type="ECO:0000313" key="16">
    <source>
        <dbReference type="EMBL" id="KAG8223454.1"/>
    </source>
</evidence>
<dbReference type="SMART" id="SM00408">
    <property type="entry name" value="IGc2"/>
    <property type="match status" value="9"/>
</dbReference>
<feature type="domain" description="Ig-like" evidence="14">
    <location>
        <begin position="6465"/>
        <end position="6549"/>
    </location>
</feature>
<feature type="compositionally biased region" description="Basic and acidic residues" evidence="13">
    <location>
        <begin position="4039"/>
        <end position="4050"/>
    </location>
</feature>
<dbReference type="EMBL" id="KZ308161">
    <property type="protein sequence ID" value="KAG8223454.1"/>
    <property type="molecule type" value="Genomic_DNA"/>
</dbReference>
<dbReference type="OrthoDB" id="8197429at2759"/>
<dbReference type="InterPro" id="IPR003961">
    <property type="entry name" value="FN3_dom"/>
</dbReference>
<comment type="similarity">
    <text evidence="3">Belongs to the protein kinase superfamily. CAMK Ser/Thr protein kinase family.</text>
</comment>
<evidence type="ECO:0000256" key="4">
    <source>
        <dbReference type="ARBA" id="ARBA00022443"/>
    </source>
</evidence>
<dbReference type="InterPro" id="IPR036116">
    <property type="entry name" value="FN3_sf"/>
</dbReference>
<evidence type="ECO:0000256" key="6">
    <source>
        <dbReference type="ARBA" id="ARBA00022553"/>
    </source>
</evidence>
<feature type="domain" description="Ig-like" evidence="14">
    <location>
        <begin position="6736"/>
        <end position="6826"/>
    </location>
</feature>
<dbReference type="Proteomes" id="UP000792457">
    <property type="component" value="Unassembled WGS sequence"/>
</dbReference>
<feature type="compositionally biased region" description="Basic and acidic residues" evidence="13">
    <location>
        <begin position="4236"/>
        <end position="4249"/>
    </location>
</feature>
<dbReference type="PROSITE" id="PS50835">
    <property type="entry name" value="IG_LIKE"/>
    <property type="match status" value="10"/>
</dbReference>
<feature type="compositionally biased region" description="Basic and acidic residues" evidence="13">
    <location>
        <begin position="3588"/>
        <end position="3601"/>
    </location>
</feature>
<dbReference type="InterPro" id="IPR036179">
    <property type="entry name" value="Ig-like_dom_sf"/>
</dbReference>
<feature type="compositionally biased region" description="Basic and acidic residues" evidence="13">
    <location>
        <begin position="2999"/>
        <end position="3028"/>
    </location>
</feature>
<proteinExistence type="inferred from homology"/>
<feature type="compositionally biased region" description="Basic and acidic residues" evidence="13">
    <location>
        <begin position="5306"/>
        <end position="5321"/>
    </location>
</feature>
<feature type="compositionally biased region" description="Basic residues" evidence="13">
    <location>
        <begin position="5080"/>
        <end position="5091"/>
    </location>
</feature>
<feature type="region of interest" description="Disordered" evidence="13">
    <location>
        <begin position="3583"/>
        <end position="3647"/>
    </location>
</feature>
<name>A0A8K0JWH7_LADFU</name>
<feature type="domain" description="Ig-like" evidence="14">
    <location>
        <begin position="6040"/>
        <end position="6129"/>
    </location>
</feature>
<feature type="compositionally biased region" description="Basic and acidic residues" evidence="13">
    <location>
        <begin position="3102"/>
        <end position="3118"/>
    </location>
</feature>
<feature type="compositionally biased region" description="Low complexity" evidence="13">
    <location>
        <begin position="4157"/>
        <end position="4181"/>
    </location>
</feature>
<dbReference type="InterPro" id="IPR013098">
    <property type="entry name" value="Ig_I-set"/>
</dbReference>
<feature type="domain" description="Fibronectin type-III" evidence="15">
    <location>
        <begin position="6951"/>
        <end position="7054"/>
    </location>
</feature>
<dbReference type="GO" id="GO:0005198">
    <property type="term" value="F:structural molecule activity"/>
    <property type="evidence" value="ECO:0007669"/>
    <property type="project" value="UniProtKB-ARBA"/>
</dbReference>
<evidence type="ECO:0000256" key="7">
    <source>
        <dbReference type="ARBA" id="ARBA00022737"/>
    </source>
</evidence>
<evidence type="ECO:0000256" key="5">
    <source>
        <dbReference type="ARBA" id="ARBA00022490"/>
    </source>
</evidence>
<feature type="region of interest" description="Disordered" evidence="13">
    <location>
        <begin position="3098"/>
        <end position="3118"/>
    </location>
</feature>
<dbReference type="InterPro" id="IPR003598">
    <property type="entry name" value="Ig_sub2"/>
</dbReference>
<dbReference type="Pfam" id="PF07679">
    <property type="entry name" value="I-set"/>
    <property type="match status" value="10"/>
</dbReference>
<keyword evidence="4" id="KW-0728">SH3 domain</keyword>
<feature type="domain" description="Ig-like" evidence="14">
    <location>
        <begin position="6881"/>
        <end position="6969"/>
    </location>
</feature>
<reference evidence="16" key="2">
    <citation type="submission" date="2017-10" db="EMBL/GenBank/DDBJ databases">
        <title>Ladona fulva Genome sequencing and assembly.</title>
        <authorList>
            <person name="Murali S."/>
            <person name="Richards S."/>
            <person name="Bandaranaike D."/>
            <person name="Bellair M."/>
            <person name="Blankenburg K."/>
            <person name="Chao H."/>
            <person name="Dinh H."/>
            <person name="Doddapaneni H."/>
            <person name="Dugan-Rocha S."/>
            <person name="Elkadiri S."/>
            <person name="Gnanaolivu R."/>
            <person name="Hernandez B."/>
            <person name="Skinner E."/>
            <person name="Javaid M."/>
            <person name="Lee S."/>
            <person name="Li M."/>
            <person name="Ming W."/>
            <person name="Munidasa M."/>
            <person name="Muniz J."/>
            <person name="Nguyen L."/>
            <person name="Hughes D."/>
            <person name="Osuji N."/>
            <person name="Pu L.-L."/>
            <person name="Puazo M."/>
            <person name="Qu C."/>
            <person name="Quiroz J."/>
            <person name="Raj R."/>
            <person name="Weissenberger G."/>
            <person name="Xin Y."/>
            <person name="Zou X."/>
            <person name="Han Y."/>
            <person name="Worley K."/>
            <person name="Muzny D."/>
            <person name="Gibbs R."/>
        </authorList>
    </citation>
    <scope>NUCLEOTIDE SEQUENCE</scope>
    <source>
        <strain evidence="16">Sampled in the wild</strain>
    </source>
</reference>
<dbReference type="FunFam" id="2.60.40.10:FF:001138">
    <property type="entry name" value="Sallimus, isoform P"/>
    <property type="match status" value="1"/>
</dbReference>
<dbReference type="SMART" id="SM00060">
    <property type="entry name" value="FN3"/>
    <property type="match status" value="3"/>
</dbReference>
<dbReference type="GO" id="GO:0007517">
    <property type="term" value="P:muscle organ development"/>
    <property type="evidence" value="ECO:0007669"/>
    <property type="project" value="UniProtKB-ARBA"/>
</dbReference>
<keyword evidence="10" id="KW-0393">Immunoglobulin domain</keyword>
<feature type="compositionally biased region" description="Basic and acidic residues" evidence="13">
    <location>
        <begin position="4960"/>
        <end position="4977"/>
    </location>
</feature>
<feature type="domain" description="Ig-like" evidence="14">
    <location>
        <begin position="6377"/>
        <end position="6459"/>
    </location>
</feature>
<feature type="region of interest" description="Disordered" evidence="13">
    <location>
        <begin position="5387"/>
        <end position="5426"/>
    </location>
</feature>
<feature type="compositionally biased region" description="Basic and acidic residues" evidence="13">
    <location>
        <begin position="4595"/>
        <end position="4624"/>
    </location>
</feature>
<feature type="region of interest" description="Disordered" evidence="13">
    <location>
        <begin position="2977"/>
        <end position="3030"/>
    </location>
</feature>
<dbReference type="CDD" id="cd00096">
    <property type="entry name" value="Ig"/>
    <property type="match status" value="1"/>
</dbReference>
<dbReference type="GO" id="GO:0009888">
    <property type="term" value="P:tissue development"/>
    <property type="evidence" value="ECO:0007669"/>
    <property type="project" value="UniProtKB-ARBA"/>
</dbReference>
<feature type="compositionally biased region" description="Polar residues" evidence="13">
    <location>
        <begin position="4097"/>
        <end position="4113"/>
    </location>
</feature>
<keyword evidence="12" id="KW-0175">Coiled coil</keyword>
<protein>
    <recommendedName>
        <fullName evidence="11">Titin</fullName>
    </recommendedName>
</protein>
<dbReference type="GO" id="GO:0009653">
    <property type="term" value="P:anatomical structure morphogenesis"/>
    <property type="evidence" value="ECO:0007669"/>
    <property type="project" value="UniProtKB-ARBA"/>
</dbReference>
<keyword evidence="7" id="KW-0677">Repeat</keyword>
<dbReference type="SMART" id="SM00409">
    <property type="entry name" value="IG"/>
    <property type="match status" value="10"/>
</dbReference>
<feature type="compositionally biased region" description="Basic residues" evidence="13">
    <location>
        <begin position="4051"/>
        <end position="4062"/>
    </location>
</feature>
<feature type="region of interest" description="Disordered" evidence="13">
    <location>
        <begin position="4581"/>
        <end position="4683"/>
    </location>
</feature>
<feature type="compositionally biased region" description="Basic and acidic residues" evidence="13">
    <location>
        <begin position="4861"/>
        <end position="4883"/>
    </location>
</feature>
<feature type="domain" description="Ig-like" evidence="14">
    <location>
        <begin position="6281"/>
        <end position="6375"/>
    </location>
</feature>
<feature type="region of interest" description="Disordered" evidence="13">
    <location>
        <begin position="3444"/>
        <end position="3463"/>
    </location>
</feature>
<evidence type="ECO:0000256" key="1">
    <source>
        <dbReference type="ARBA" id="ARBA00004123"/>
    </source>
</evidence>
<dbReference type="GO" id="GO:0005634">
    <property type="term" value="C:nucleus"/>
    <property type="evidence" value="ECO:0007669"/>
    <property type="project" value="UniProtKB-SubCell"/>
</dbReference>
<feature type="region of interest" description="Disordered" evidence="13">
    <location>
        <begin position="5306"/>
        <end position="5328"/>
    </location>
</feature>
<evidence type="ECO:0000256" key="9">
    <source>
        <dbReference type="ARBA" id="ARBA00023242"/>
    </source>
</evidence>
<feature type="compositionally biased region" description="Basic and acidic residues" evidence="13">
    <location>
        <begin position="5035"/>
        <end position="5073"/>
    </location>
</feature>
<evidence type="ECO:0000313" key="17">
    <source>
        <dbReference type="Proteomes" id="UP000792457"/>
    </source>
</evidence>
<dbReference type="CDD" id="cd00063">
    <property type="entry name" value="FN3"/>
    <property type="match status" value="2"/>
</dbReference>
<keyword evidence="5" id="KW-0963">Cytoplasm</keyword>
<feature type="coiled-coil region" evidence="12">
    <location>
        <begin position="28"/>
        <end position="61"/>
    </location>
</feature>
<dbReference type="Gene3D" id="2.60.40.10">
    <property type="entry name" value="Immunoglobulins"/>
    <property type="match status" value="14"/>
</dbReference>
<evidence type="ECO:0000256" key="3">
    <source>
        <dbReference type="ARBA" id="ARBA00006692"/>
    </source>
</evidence>
<keyword evidence="17" id="KW-1185">Reference proteome</keyword>
<dbReference type="PANTHER" id="PTHR35971:SF5">
    <property type="entry name" value="OBSCURIN LIKE CYTOSKELETAL ADAPTOR 1"/>
    <property type="match status" value="1"/>
</dbReference>
<evidence type="ECO:0000256" key="11">
    <source>
        <dbReference type="ARBA" id="ARBA00073138"/>
    </source>
</evidence>
<evidence type="ECO:0000256" key="12">
    <source>
        <dbReference type="SAM" id="Coils"/>
    </source>
</evidence>
<comment type="subcellular location">
    <subcellularLocation>
        <location evidence="2">Cytoplasm</location>
    </subcellularLocation>
    <subcellularLocation>
        <location evidence="1">Nucleus</location>
    </subcellularLocation>
</comment>
<feature type="region of interest" description="Disordered" evidence="13">
    <location>
        <begin position="4039"/>
        <end position="4255"/>
    </location>
</feature>
<feature type="coiled-coil region" evidence="12">
    <location>
        <begin position="4439"/>
        <end position="4501"/>
    </location>
</feature>
<feature type="compositionally biased region" description="Basic and acidic residues" evidence="13">
    <location>
        <begin position="4985"/>
        <end position="4995"/>
    </location>
</feature>
<dbReference type="GO" id="GO:0030154">
    <property type="term" value="P:cell differentiation"/>
    <property type="evidence" value="ECO:0007669"/>
    <property type="project" value="UniProtKB-ARBA"/>
</dbReference>
<feature type="coiled-coil region" evidence="12">
    <location>
        <begin position="393"/>
        <end position="420"/>
    </location>
</feature>
<feature type="region of interest" description="Disordered" evidence="13">
    <location>
        <begin position="4861"/>
        <end position="5147"/>
    </location>
</feature>
<evidence type="ECO:0000256" key="10">
    <source>
        <dbReference type="ARBA" id="ARBA00023319"/>
    </source>
</evidence>
<dbReference type="SUPFAM" id="SSF49265">
    <property type="entry name" value="Fibronectin type III"/>
    <property type="match status" value="2"/>
</dbReference>
<feature type="domain" description="Ig-like" evidence="14">
    <location>
        <begin position="6642"/>
        <end position="6728"/>
    </location>
</feature>
<feature type="region of interest" description="Disordered" evidence="13">
    <location>
        <begin position="1101"/>
        <end position="1120"/>
    </location>
</feature>
<dbReference type="FunFam" id="2.60.40.10:FF:000050">
    <property type="entry name" value="Titin isoform B"/>
    <property type="match status" value="2"/>
</dbReference>
<feature type="compositionally biased region" description="Basic and acidic residues" evidence="13">
    <location>
        <begin position="4133"/>
        <end position="4154"/>
    </location>
</feature>
<evidence type="ECO:0000256" key="2">
    <source>
        <dbReference type="ARBA" id="ARBA00004496"/>
    </source>
</evidence>
<dbReference type="FunFam" id="2.60.40.10:FF:000147">
    <property type="entry name" value="Myosin light chain kinase"/>
    <property type="match status" value="1"/>
</dbReference>
<feature type="domain" description="Fibronectin type-III" evidence="15">
    <location>
        <begin position="7131"/>
        <end position="7225"/>
    </location>
</feature>
<accession>A0A8K0JWH7</accession>
<dbReference type="GO" id="GO:0030018">
    <property type="term" value="C:Z disc"/>
    <property type="evidence" value="ECO:0007669"/>
    <property type="project" value="UniProtKB-ARBA"/>
</dbReference>
<feature type="compositionally biased region" description="Basic residues" evidence="13">
    <location>
        <begin position="3798"/>
        <end position="3808"/>
    </location>
</feature>
<feature type="compositionally biased region" description="Basic and acidic residues" evidence="13">
    <location>
        <begin position="4904"/>
        <end position="4953"/>
    </location>
</feature>
<dbReference type="InterPro" id="IPR003599">
    <property type="entry name" value="Ig_sub"/>
</dbReference>
<evidence type="ECO:0000259" key="15">
    <source>
        <dbReference type="PROSITE" id="PS50853"/>
    </source>
</evidence>